<dbReference type="AlphaFoldDB" id="A0A835LVC9"/>
<dbReference type="EMBL" id="JADFTS010000004">
    <property type="protein sequence ID" value="KAF9608890.1"/>
    <property type="molecule type" value="Genomic_DNA"/>
</dbReference>
<evidence type="ECO:0000313" key="2">
    <source>
        <dbReference type="Proteomes" id="UP000631114"/>
    </source>
</evidence>
<dbReference type="SUPFAM" id="SSF50998">
    <property type="entry name" value="Quinoprotein alcohol dehydrogenase-like"/>
    <property type="match status" value="1"/>
</dbReference>
<dbReference type="OrthoDB" id="201153at2759"/>
<dbReference type="SMART" id="SM00320">
    <property type="entry name" value="WD40"/>
    <property type="match status" value="2"/>
</dbReference>
<keyword evidence="2" id="KW-1185">Reference proteome</keyword>
<dbReference type="InterPro" id="IPR011047">
    <property type="entry name" value="Quinoprotein_ADH-like_sf"/>
</dbReference>
<organism evidence="1 2">
    <name type="scientific">Coptis chinensis</name>
    <dbReference type="NCBI Taxonomy" id="261450"/>
    <lineage>
        <taxon>Eukaryota</taxon>
        <taxon>Viridiplantae</taxon>
        <taxon>Streptophyta</taxon>
        <taxon>Embryophyta</taxon>
        <taxon>Tracheophyta</taxon>
        <taxon>Spermatophyta</taxon>
        <taxon>Magnoliopsida</taxon>
        <taxon>Ranunculales</taxon>
        <taxon>Ranunculaceae</taxon>
        <taxon>Coptidoideae</taxon>
        <taxon>Coptis</taxon>
    </lineage>
</organism>
<dbReference type="PANTHER" id="PTHR43851:SF3">
    <property type="entry name" value="COENZYME Q8"/>
    <property type="match status" value="1"/>
</dbReference>
<sequence>MGLPKENSNRSLSTTHKTTKIFCRNKRMVDSGGNGDGGDDGGNGDGGDDGRLYSYDFHIAESIWIRKSIIHSLDSGKEILTLGHEHRVMSVVFVNANEPLCISGDNGSRIRVWSIGVVLGQEPLKKWYEQKYWRNNRIHALAVSGTEHLYTGSGDKSIKAWTLRVMAIDCLGNKTYGRRHIFNRVERVLACANCDRDAVVEMSQRLGFFTGMESELMLDTHVQAGFVVGLPFANTGGFDFRSTNITKSISNLRATMLKHRLTPPPDEVYSLHRKLSGAFLACIKLGAIVPCRELLLQVYDQYQFGDDDDDVPSRISIS</sequence>
<dbReference type="Pfam" id="PF00400">
    <property type="entry name" value="WD40"/>
    <property type="match status" value="1"/>
</dbReference>
<gene>
    <name evidence="1" type="ORF">IFM89_012058</name>
</gene>
<protein>
    <submittedName>
        <fullName evidence="1">Uncharacterized protein</fullName>
    </submittedName>
</protein>
<comment type="caution">
    <text evidence="1">The sequence shown here is derived from an EMBL/GenBank/DDBJ whole genome shotgun (WGS) entry which is preliminary data.</text>
</comment>
<proteinExistence type="predicted"/>
<accession>A0A835LVC9</accession>
<reference evidence="1 2" key="1">
    <citation type="submission" date="2020-10" db="EMBL/GenBank/DDBJ databases">
        <title>The Coptis chinensis genome and diversification of protoberbering-type alkaloids.</title>
        <authorList>
            <person name="Wang B."/>
            <person name="Shu S."/>
            <person name="Song C."/>
            <person name="Liu Y."/>
        </authorList>
    </citation>
    <scope>NUCLEOTIDE SEQUENCE [LARGE SCALE GENOMIC DNA]</scope>
    <source>
        <strain evidence="1">HL-2020</strain>
        <tissue evidence="1">Leaf</tissue>
    </source>
</reference>
<dbReference type="InterPro" id="IPR015943">
    <property type="entry name" value="WD40/YVTN_repeat-like_dom_sf"/>
</dbReference>
<evidence type="ECO:0000313" key="1">
    <source>
        <dbReference type="EMBL" id="KAF9608890.1"/>
    </source>
</evidence>
<dbReference type="InterPro" id="IPR051409">
    <property type="entry name" value="Atypical_kinase_ADCK"/>
</dbReference>
<dbReference type="PANTHER" id="PTHR43851">
    <property type="match status" value="1"/>
</dbReference>
<name>A0A835LVC9_9MAGN</name>
<dbReference type="Gene3D" id="2.130.10.10">
    <property type="entry name" value="YVTN repeat-like/Quinoprotein amine dehydrogenase"/>
    <property type="match status" value="1"/>
</dbReference>
<dbReference type="InterPro" id="IPR001680">
    <property type="entry name" value="WD40_rpt"/>
</dbReference>
<dbReference type="GO" id="GO:0006744">
    <property type="term" value="P:ubiquinone biosynthetic process"/>
    <property type="evidence" value="ECO:0007669"/>
    <property type="project" value="TreeGrafter"/>
</dbReference>
<dbReference type="Proteomes" id="UP000631114">
    <property type="component" value="Unassembled WGS sequence"/>
</dbReference>